<evidence type="ECO:0000259" key="9">
    <source>
        <dbReference type="PROSITE" id="PS50928"/>
    </source>
</evidence>
<dbReference type="GO" id="GO:0022857">
    <property type="term" value="F:transmembrane transporter activity"/>
    <property type="evidence" value="ECO:0007669"/>
    <property type="project" value="InterPro"/>
</dbReference>
<dbReference type="KEGG" id="rgi:RGI145_22270"/>
<dbReference type="GO" id="GO:0006865">
    <property type="term" value="P:amino acid transport"/>
    <property type="evidence" value="ECO:0007669"/>
    <property type="project" value="TreeGrafter"/>
</dbReference>
<dbReference type="InterPro" id="IPR035906">
    <property type="entry name" value="MetI-like_sf"/>
</dbReference>
<reference evidence="11 13" key="2">
    <citation type="journal article" date="2019" name="Microb. Pathog.">
        <title>Comparison of VITEK 2, MALDI-TOF MS, 16S rRNA gene sequencing, and whole-genome sequencing for identification of Roseomonas mucosa.</title>
        <authorList>
            <person name="Rudolph W.W."/>
            <person name="Gunzer F."/>
            <person name="Trauth M."/>
            <person name="Bunk B."/>
            <person name="Bigge R."/>
            <person name="Schrottner P."/>
        </authorList>
    </citation>
    <scope>NUCLEOTIDE SEQUENCE [LARGE SCALE GENOMIC DNA]</scope>
    <source>
        <strain evidence="11 13">DSM 103800</strain>
    </source>
</reference>
<dbReference type="GO" id="GO:0043190">
    <property type="term" value="C:ATP-binding cassette (ABC) transporter complex"/>
    <property type="evidence" value="ECO:0007669"/>
    <property type="project" value="InterPro"/>
</dbReference>
<evidence type="ECO:0000256" key="7">
    <source>
        <dbReference type="ARBA" id="ARBA00023136"/>
    </source>
</evidence>
<dbReference type="SUPFAM" id="SSF161098">
    <property type="entry name" value="MetI-like"/>
    <property type="match status" value="1"/>
</dbReference>
<evidence type="ECO:0000256" key="6">
    <source>
        <dbReference type="ARBA" id="ARBA00022989"/>
    </source>
</evidence>
<dbReference type="InterPro" id="IPR000515">
    <property type="entry name" value="MetI-like"/>
</dbReference>
<evidence type="ECO:0000256" key="5">
    <source>
        <dbReference type="ARBA" id="ARBA00022692"/>
    </source>
</evidence>
<reference evidence="11" key="3">
    <citation type="submission" date="2023-09" db="EMBL/GenBank/DDBJ databases">
        <authorList>
            <person name="Schober I."/>
            <person name="Bunk B."/>
        </authorList>
    </citation>
    <scope>NUCLEOTIDE SEQUENCE</scope>
    <source>
        <strain evidence="11">DSM 103800</strain>
    </source>
</reference>
<evidence type="ECO:0000313" key="12">
    <source>
        <dbReference type="Proteomes" id="UP000185494"/>
    </source>
</evidence>
<dbReference type="PANTHER" id="PTHR30614">
    <property type="entry name" value="MEMBRANE COMPONENT OF AMINO ACID ABC TRANSPORTER"/>
    <property type="match status" value="1"/>
</dbReference>
<keyword evidence="3 8" id="KW-0813">Transport</keyword>
<keyword evidence="7 8" id="KW-0472">Membrane</keyword>
<gene>
    <name evidence="10" type="ORF">RGI145_22270</name>
    <name evidence="11" type="ORF">RQ831_20025</name>
</gene>
<dbReference type="Pfam" id="PF00528">
    <property type="entry name" value="BPD_transp_1"/>
    <property type="match status" value="1"/>
</dbReference>
<feature type="transmembrane region" description="Helical" evidence="8">
    <location>
        <begin position="17"/>
        <end position="40"/>
    </location>
</feature>
<dbReference type="PROSITE" id="PS50928">
    <property type="entry name" value="ABC_TM1"/>
    <property type="match status" value="1"/>
</dbReference>
<sequence>MITSLGPAQFELLFRGLLWTLALSGIGFVAGALGGLMIALCRSSGLRWLETLAAGFIEIFRGTPLLLQLFIVYYGVALLNFSIDPWLAVSIAFMLHASAFLGEIWRGSIQAIPGGQSEAAVALGLRYADRLRYIILPQALKISIPATIGFLVQLIKGTSLAAIVGFTELARTGQILSNITYRPLLIYAIVGLIYFAACWPLSRLGKAMERRLTPAR</sequence>
<dbReference type="CDD" id="cd06261">
    <property type="entry name" value="TM_PBP2"/>
    <property type="match status" value="1"/>
</dbReference>
<dbReference type="EMBL" id="JAVVDO010000051">
    <property type="protein sequence ID" value="MDT8333343.1"/>
    <property type="molecule type" value="Genomic_DNA"/>
</dbReference>
<organism evidence="10 12">
    <name type="scientific">Roseomonas gilardii</name>
    <dbReference type="NCBI Taxonomy" id="257708"/>
    <lineage>
        <taxon>Bacteria</taxon>
        <taxon>Pseudomonadati</taxon>
        <taxon>Pseudomonadota</taxon>
        <taxon>Alphaproteobacteria</taxon>
        <taxon>Acetobacterales</taxon>
        <taxon>Roseomonadaceae</taxon>
        <taxon>Roseomonas</taxon>
    </lineage>
</organism>
<comment type="similarity">
    <text evidence="2">Belongs to the binding-protein-dependent transport system permease family. HisMQ subfamily.</text>
</comment>
<feature type="transmembrane region" description="Helical" evidence="8">
    <location>
        <begin position="184"/>
        <end position="202"/>
    </location>
</feature>
<dbReference type="InterPro" id="IPR010065">
    <property type="entry name" value="AA_ABC_transptr_permease_3TM"/>
</dbReference>
<dbReference type="NCBIfam" id="TIGR01726">
    <property type="entry name" value="HEQRo_perm_3TM"/>
    <property type="match status" value="1"/>
</dbReference>
<keyword evidence="13" id="KW-1185">Reference proteome</keyword>
<evidence type="ECO:0000256" key="1">
    <source>
        <dbReference type="ARBA" id="ARBA00004429"/>
    </source>
</evidence>
<accession>A0A1L7AMS8</accession>
<evidence type="ECO:0000256" key="4">
    <source>
        <dbReference type="ARBA" id="ARBA00022475"/>
    </source>
</evidence>
<dbReference type="InterPro" id="IPR043429">
    <property type="entry name" value="ArtM/GltK/GlnP/TcyL/YhdX-like"/>
</dbReference>
<dbReference type="AlphaFoldDB" id="A0A1L7AMS8"/>
<dbReference type="Proteomes" id="UP001258945">
    <property type="component" value="Unassembled WGS sequence"/>
</dbReference>
<dbReference type="PANTHER" id="PTHR30614:SF34">
    <property type="entry name" value="BLR6398 PROTEIN"/>
    <property type="match status" value="1"/>
</dbReference>
<protein>
    <submittedName>
        <fullName evidence="10">Amino acid ABC transporter permease</fullName>
    </submittedName>
</protein>
<evidence type="ECO:0000256" key="2">
    <source>
        <dbReference type="ARBA" id="ARBA00010072"/>
    </source>
</evidence>
<keyword evidence="5 8" id="KW-0812">Transmembrane</keyword>
<reference evidence="10 12" key="1">
    <citation type="submission" date="2016-05" db="EMBL/GenBank/DDBJ databases">
        <title>Complete Genome and Methylome Analysis of Psychrotrophic Bacterial Isolates from Antarctic Lake Untersee.</title>
        <authorList>
            <person name="Fomenkov A."/>
            <person name="Akimov V.N."/>
            <person name="Vasilyeva L.V."/>
            <person name="Andersen D."/>
            <person name="Vincze T."/>
            <person name="Roberts R.J."/>
        </authorList>
    </citation>
    <scope>NUCLEOTIDE SEQUENCE [LARGE SCALE GENOMIC DNA]</scope>
    <source>
        <strain evidence="10 12">U14-5</strain>
    </source>
</reference>
<proteinExistence type="inferred from homology"/>
<evidence type="ECO:0000313" key="10">
    <source>
        <dbReference type="EMBL" id="APT60014.1"/>
    </source>
</evidence>
<evidence type="ECO:0000313" key="13">
    <source>
        <dbReference type="Proteomes" id="UP001258945"/>
    </source>
</evidence>
<feature type="domain" description="ABC transmembrane type-1" evidence="9">
    <location>
        <begin position="17"/>
        <end position="205"/>
    </location>
</feature>
<dbReference type="eggNOG" id="COG0765">
    <property type="taxonomic scope" value="Bacteria"/>
</dbReference>
<name>A0A1L7AMS8_9PROT</name>
<feature type="transmembrane region" description="Helical" evidence="8">
    <location>
        <begin position="142"/>
        <end position="164"/>
    </location>
</feature>
<evidence type="ECO:0000256" key="3">
    <source>
        <dbReference type="ARBA" id="ARBA00022448"/>
    </source>
</evidence>
<dbReference type="EMBL" id="CP015584">
    <property type="protein sequence ID" value="APT60014.1"/>
    <property type="molecule type" value="Genomic_DNA"/>
</dbReference>
<dbReference type="RefSeq" id="WP_075800725.1">
    <property type="nucleotide sequence ID" value="NZ_CP015584.1"/>
</dbReference>
<keyword evidence="6 8" id="KW-1133">Transmembrane helix</keyword>
<feature type="transmembrane region" description="Helical" evidence="8">
    <location>
        <begin position="52"/>
        <end position="74"/>
    </location>
</feature>
<dbReference type="Gene3D" id="1.10.3720.10">
    <property type="entry name" value="MetI-like"/>
    <property type="match status" value="1"/>
</dbReference>
<keyword evidence="4" id="KW-1003">Cell membrane</keyword>
<dbReference type="Proteomes" id="UP000185494">
    <property type="component" value="Chromosome 2"/>
</dbReference>
<evidence type="ECO:0000313" key="11">
    <source>
        <dbReference type="EMBL" id="MDT8333343.1"/>
    </source>
</evidence>
<comment type="subcellular location">
    <subcellularLocation>
        <location evidence="1">Cell inner membrane</location>
        <topology evidence="1">Multi-pass membrane protein</topology>
    </subcellularLocation>
    <subcellularLocation>
        <location evidence="8">Cell membrane</location>
        <topology evidence="8">Multi-pass membrane protein</topology>
    </subcellularLocation>
</comment>
<evidence type="ECO:0000256" key="8">
    <source>
        <dbReference type="RuleBase" id="RU363032"/>
    </source>
</evidence>
<dbReference type="STRING" id="257708.RGI145_22270"/>